<dbReference type="GO" id="GO:0016020">
    <property type="term" value="C:membrane"/>
    <property type="evidence" value="ECO:0007669"/>
    <property type="project" value="InterPro"/>
</dbReference>
<evidence type="ECO:0000256" key="2">
    <source>
        <dbReference type="ARBA" id="ARBA00010023"/>
    </source>
</evidence>
<evidence type="ECO:0000256" key="1">
    <source>
        <dbReference type="ARBA" id="ARBA00004127"/>
    </source>
</evidence>
<comment type="subcellular location">
    <subcellularLocation>
        <location evidence="1">Endomembrane system</location>
        <topology evidence="1">Multi-pass membrane protein</topology>
    </subcellularLocation>
</comment>
<comment type="caution">
    <text evidence="7">The sequence shown here is derived from an EMBL/GenBank/DDBJ whole genome shotgun (WGS) entry which is preliminary data.</text>
</comment>
<name>A0A8S3YYY8_9EUPU</name>
<reference evidence="7" key="1">
    <citation type="submission" date="2021-04" db="EMBL/GenBank/DDBJ databases">
        <authorList>
            <consortium name="Molecular Ecology Group"/>
        </authorList>
    </citation>
    <scope>NUCLEOTIDE SEQUENCE</scope>
</reference>
<dbReference type="EMBL" id="CAJHNH020001236">
    <property type="protein sequence ID" value="CAG5122194.1"/>
    <property type="molecule type" value="Genomic_DNA"/>
</dbReference>
<dbReference type="Pfam" id="PF10233">
    <property type="entry name" value="Cg6151-P"/>
    <property type="match status" value="1"/>
</dbReference>
<dbReference type="GO" id="GO:0012505">
    <property type="term" value="C:endomembrane system"/>
    <property type="evidence" value="ECO:0007669"/>
    <property type="project" value="UniProtKB-SubCell"/>
</dbReference>
<evidence type="ECO:0000256" key="5">
    <source>
        <dbReference type="ARBA" id="ARBA00023136"/>
    </source>
</evidence>
<sequence>MGQTNSNRSNTNSSLQANNVDTYSYNTGGSTTTGQGLPAGSGPQVQDDGVSWWCKMLARTSCVVAGLIAMITGLFRIITFTPLCLVAGILLMLLGFFEVLLEAPCCCQFLDFIQPISQFSERRSYWQKALAYALPPLIPPLLCFSVTTMCGSALLMASGVIYGLIALGRKADRQTMITRARGRDVEMNSTLVTNEISPNPFSSTQ</sequence>
<dbReference type="InterPro" id="IPR019365">
    <property type="entry name" value="TVP18/Ca-channel_flower"/>
</dbReference>
<comment type="similarity">
    <text evidence="2">Belongs to the calcium channel flower family.</text>
</comment>
<feature type="transmembrane region" description="Helical" evidence="6">
    <location>
        <begin position="137"/>
        <end position="167"/>
    </location>
</feature>
<evidence type="ECO:0000256" key="3">
    <source>
        <dbReference type="ARBA" id="ARBA00022692"/>
    </source>
</evidence>
<proteinExistence type="inferred from homology"/>
<protein>
    <recommendedName>
        <fullName evidence="9">Calcium channel flower</fullName>
    </recommendedName>
</protein>
<evidence type="ECO:0000256" key="6">
    <source>
        <dbReference type="SAM" id="Phobius"/>
    </source>
</evidence>
<dbReference type="SMART" id="SM01077">
    <property type="entry name" value="Cg6151-P"/>
    <property type="match status" value="1"/>
</dbReference>
<dbReference type="Proteomes" id="UP000678393">
    <property type="component" value="Unassembled WGS sequence"/>
</dbReference>
<dbReference type="PANTHER" id="PTHR13314:SF2">
    <property type="entry name" value="CALCIUM CHANNEL FLOWER HOMOLOG"/>
    <property type="match status" value="1"/>
</dbReference>
<organism evidence="7 8">
    <name type="scientific">Candidula unifasciata</name>
    <dbReference type="NCBI Taxonomy" id="100452"/>
    <lineage>
        <taxon>Eukaryota</taxon>
        <taxon>Metazoa</taxon>
        <taxon>Spiralia</taxon>
        <taxon>Lophotrochozoa</taxon>
        <taxon>Mollusca</taxon>
        <taxon>Gastropoda</taxon>
        <taxon>Heterobranchia</taxon>
        <taxon>Euthyneura</taxon>
        <taxon>Panpulmonata</taxon>
        <taxon>Eupulmonata</taxon>
        <taxon>Stylommatophora</taxon>
        <taxon>Helicina</taxon>
        <taxon>Helicoidea</taxon>
        <taxon>Geomitridae</taxon>
        <taxon>Candidula</taxon>
    </lineage>
</organism>
<dbReference type="GO" id="GO:0016192">
    <property type="term" value="P:vesicle-mediated transport"/>
    <property type="evidence" value="ECO:0007669"/>
    <property type="project" value="TreeGrafter"/>
</dbReference>
<dbReference type="OrthoDB" id="9934994at2759"/>
<keyword evidence="8" id="KW-1185">Reference proteome</keyword>
<dbReference type="AlphaFoldDB" id="A0A8S3YYY8"/>
<keyword evidence="5 6" id="KW-0472">Membrane</keyword>
<keyword evidence="4 6" id="KW-1133">Transmembrane helix</keyword>
<feature type="transmembrane region" description="Helical" evidence="6">
    <location>
        <begin position="63"/>
        <end position="94"/>
    </location>
</feature>
<gene>
    <name evidence="7" type="ORF">CUNI_LOCUS7752</name>
</gene>
<accession>A0A8S3YYY8</accession>
<evidence type="ECO:0000256" key="4">
    <source>
        <dbReference type="ARBA" id="ARBA00022989"/>
    </source>
</evidence>
<keyword evidence="3 6" id="KW-0812">Transmembrane</keyword>
<evidence type="ECO:0008006" key="9">
    <source>
        <dbReference type="Google" id="ProtNLM"/>
    </source>
</evidence>
<dbReference type="PANTHER" id="PTHR13314">
    <property type="entry name" value="CALCIUM CHANNEL FLOWER HOMOLOG"/>
    <property type="match status" value="1"/>
</dbReference>
<evidence type="ECO:0000313" key="8">
    <source>
        <dbReference type="Proteomes" id="UP000678393"/>
    </source>
</evidence>
<evidence type="ECO:0000313" key="7">
    <source>
        <dbReference type="EMBL" id="CAG5122194.1"/>
    </source>
</evidence>